<proteinExistence type="predicted"/>
<evidence type="ECO:0000313" key="2">
    <source>
        <dbReference type="Proteomes" id="UP000198217"/>
    </source>
</evidence>
<dbReference type="RefSeq" id="WP_088997788.1">
    <property type="nucleotide sequence ID" value="NZ_LT607750.1"/>
</dbReference>
<sequence>MTGYGRDDDEWDQLIEAGLAFLIERARLEKTTTYTELNATLCRRTGLRGFDFEQDSERAAMGHLLGLIVDRNRPTTKLMISALVQYLNANDAGPGFYALAVELGMLPRRPSASAKQEFWIRQLNALYAFYAPDRRSA</sequence>
<accession>A0A1C5IJY6</accession>
<protein>
    <submittedName>
        <fullName evidence="1">Uncharacterized protein</fullName>
    </submittedName>
</protein>
<dbReference type="AlphaFoldDB" id="A0A1C5IJY6"/>
<dbReference type="Proteomes" id="UP000198217">
    <property type="component" value="Chromosome I"/>
</dbReference>
<reference evidence="1 2" key="1">
    <citation type="submission" date="2016-06" db="EMBL/GenBank/DDBJ databases">
        <authorList>
            <person name="Kjaerup R.B."/>
            <person name="Dalgaard T.S."/>
            <person name="Juul-Madsen H.R."/>
        </authorList>
    </citation>
    <scope>NUCLEOTIDE SEQUENCE [LARGE SCALE GENOMIC DNA]</scope>
    <source>
        <strain evidence="1 2">DSM 43904</strain>
    </source>
</reference>
<name>A0A1C5IJY6_9ACTN</name>
<evidence type="ECO:0000313" key="1">
    <source>
        <dbReference type="EMBL" id="SCG58331.1"/>
    </source>
</evidence>
<gene>
    <name evidence="1" type="ORF">GA0070609_3438</name>
</gene>
<organism evidence="1 2">
    <name type="scientific">Micromonospora echinaurantiaca</name>
    <dbReference type="NCBI Taxonomy" id="47857"/>
    <lineage>
        <taxon>Bacteria</taxon>
        <taxon>Bacillati</taxon>
        <taxon>Actinomycetota</taxon>
        <taxon>Actinomycetes</taxon>
        <taxon>Micromonosporales</taxon>
        <taxon>Micromonosporaceae</taxon>
        <taxon>Micromonospora</taxon>
    </lineage>
</organism>
<keyword evidence="2" id="KW-1185">Reference proteome</keyword>
<dbReference type="EMBL" id="LT607750">
    <property type="protein sequence ID" value="SCG58331.1"/>
    <property type="molecule type" value="Genomic_DNA"/>
</dbReference>